<feature type="compositionally biased region" description="Basic and acidic residues" evidence="3">
    <location>
        <begin position="327"/>
        <end position="337"/>
    </location>
</feature>
<feature type="compositionally biased region" description="Polar residues" evidence="3">
    <location>
        <begin position="1"/>
        <end position="14"/>
    </location>
</feature>
<dbReference type="SUPFAM" id="SSF54791">
    <property type="entry name" value="Eukaryotic type KH-domain (KH-domain type I)"/>
    <property type="match status" value="3"/>
</dbReference>
<accession>W9CXV0</accession>
<dbReference type="InterPro" id="IPR004087">
    <property type="entry name" value="KH_dom"/>
</dbReference>
<feature type="compositionally biased region" description="Low complexity" evidence="3">
    <location>
        <begin position="381"/>
        <end position="408"/>
    </location>
</feature>
<keyword evidence="6" id="KW-1185">Reference proteome</keyword>
<gene>
    <name evidence="5" type="ORF">SBOR_0059</name>
</gene>
<feature type="compositionally biased region" description="Basic and acidic residues" evidence="3">
    <location>
        <begin position="30"/>
        <end position="42"/>
    </location>
</feature>
<dbReference type="InterPro" id="IPR004088">
    <property type="entry name" value="KH_dom_type_1"/>
</dbReference>
<sequence>MSASPTIAPTQSTKRPLEDPSSPSATNDQPDAKRPALDKIVKDEDDVEETPLVDEIELPVHINANGDAKPEEANGAKPAVKDAQGDTVVVDAPTTTEGPQPIETTISALKREGSSSGNALPHDESGWIHVRSVITSAEAATVIGKGGENVSLVRKLSGAKCTVSDYQKGAVERILTVSGVVDAVAKAFGLIIRTLNNEPLEAPSDSNSKTYPLRLLIPHILIGSIIGKGGVRIREIQEASGARLNASDSYLPLSTERSLVVLGVADAVHIATYYVGSTLFEQLTERFGGPAASAYASRSGGPAGVVPGGMQVVPYVPQPAGGNFGHPDNHRRGERGAHNTPGNAYAQPYGQGQAPHQQPAAAGHYGGQASPAVGGYGGVGPQQPQQAGHGVPQPQAGGPQGQPIAGAIPGQPLTQQIFIPNDMVGAIIGKGGAKINEIRQLSGSVIKINEPQDNSNERLVTITGTGECNQMALYMLYSRLESERHRASS</sequence>
<feature type="compositionally biased region" description="Low complexity" evidence="3">
    <location>
        <begin position="346"/>
        <end position="363"/>
    </location>
</feature>
<feature type="domain" description="K Homology" evidence="4">
    <location>
        <begin position="126"/>
        <end position="196"/>
    </location>
</feature>
<evidence type="ECO:0000259" key="4">
    <source>
        <dbReference type="SMART" id="SM00322"/>
    </source>
</evidence>
<dbReference type="HOGENOM" id="CLU_022670_4_0_1"/>
<feature type="domain" description="K Homology" evidence="4">
    <location>
        <begin position="411"/>
        <end position="481"/>
    </location>
</feature>
<name>W9CXV0_SCLBF</name>
<dbReference type="EMBL" id="AYSA01000004">
    <property type="protein sequence ID" value="ESZ99494.1"/>
    <property type="molecule type" value="Genomic_DNA"/>
</dbReference>
<dbReference type="Pfam" id="PF00013">
    <property type="entry name" value="KH_1"/>
    <property type="match status" value="3"/>
</dbReference>
<evidence type="ECO:0000313" key="6">
    <source>
        <dbReference type="Proteomes" id="UP000019487"/>
    </source>
</evidence>
<evidence type="ECO:0000313" key="5">
    <source>
        <dbReference type="EMBL" id="ESZ99494.1"/>
    </source>
</evidence>
<dbReference type="OrthoDB" id="1937934at2759"/>
<dbReference type="CDD" id="cd22455">
    <property type="entry name" value="KH-I_Rnc1_rpt1"/>
    <property type="match status" value="1"/>
</dbReference>
<dbReference type="Gene3D" id="3.30.1370.10">
    <property type="entry name" value="K Homology domain, type 1"/>
    <property type="match status" value="3"/>
</dbReference>
<evidence type="ECO:0000256" key="1">
    <source>
        <dbReference type="ARBA" id="ARBA00022737"/>
    </source>
</evidence>
<dbReference type="CDD" id="cd22439">
    <property type="entry name" value="KH-I_PCBP_rpt3"/>
    <property type="match status" value="1"/>
</dbReference>
<feature type="region of interest" description="Disordered" evidence="3">
    <location>
        <begin position="316"/>
        <end position="408"/>
    </location>
</feature>
<comment type="caution">
    <text evidence="5">The sequence shown here is derived from an EMBL/GenBank/DDBJ whole genome shotgun (WGS) entry which is preliminary data.</text>
</comment>
<feature type="domain" description="K Homology" evidence="4">
    <location>
        <begin position="209"/>
        <end position="280"/>
    </location>
</feature>
<protein>
    <submittedName>
        <fullName evidence="5">KH domain RNA binding protein</fullName>
    </submittedName>
</protein>
<feature type="region of interest" description="Disordered" evidence="3">
    <location>
        <begin position="1"/>
        <end position="51"/>
    </location>
</feature>
<evidence type="ECO:0000256" key="3">
    <source>
        <dbReference type="SAM" id="MobiDB-lite"/>
    </source>
</evidence>
<evidence type="ECO:0000256" key="2">
    <source>
        <dbReference type="PROSITE-ProRule" id="PRU00117"/>
    </source>
</evidence>
<dbReference type="CDD" id="cd22456">
    <property type="entry name" value="KH-I_Rnc1_rpt2"/>
    <property type="match status" value="1"/>
</dbReference>
<proteinExistence type="predicted"/>
<dbReference type="PANTHER" id="PTHR10288">
    <property type="entry name" value="KH DOMAIN CONTAINING RNA BINDING PROTEIN"/>
    <property type="match status" value="1"/>
</dbReference>
<dbReference type="SMART" id="SM00322">
    <property type="entry name" value="KH"/>
    <property type="match status" value="3"/>
</dbReference>
<dbReference type="InterPro" id="IPR036612">
    <property type="entry name" value="KH_dom_type_1_sf"/>
</dbReference>
<organism evidence="5 6">
    <name type="scientific">Sclerotinia borealis (strain F-4128)</name>
    <dbReference type="NCBI Taxonomy" id="1432307"/>
    <lineage>
        <taxon>Eukaryota</taxon>
        <taxon>Fungi</taxon>
        <taxon>Dikarya</taxon>
        <taxon>Ascomycota</taxon>
        <taxon>Pezizomycotina</taxon>
        <taxon>Leotiomycetes</taxon>
        <taxon>Helotiales</taxon>
        <taxon>Sclerotiniaceae</taxon>
        <taxon>Sclerotinia</taxon>
    </lineage>
</organism>
<dbReference type="AlphaFoldDB" id="W9CXV0"/>
<dbReference type="PROSITE" id="PS50084">
    <property type="entry name" value="KH_TYPE_1"/>
    <property type="match status" value="3"/>
</dbReference>
<dbReference type="STRING" id="1432307.W9CXV0"/>
<dbReference type="Proteomes" id="UP000019487">
    <property type="component" value="Unassembled WGS sequence"/>
</dbReference>
<keyword evidence="2" id="KW-0694">RNA-binding</keyword>
<reference evidence="5 6" key="1">
    <citation type="journal article" date="2014" name="Genome Announc.">
        <title>Draft genome sequence of Sclerotinia borealis, a psychrophilic plant pathogenic fungus.</title>
        <authorList>
            <person name="Mardanov A.V."/>
            <person name="Beletsky A.V."/>
            <person name="Kadnikov V.V."/>
            <person name="Ignatov A.N."/>
            <person name="Ravin N.V."/>
        </authorList>
    </citation>
    <scope>NUCLEOTIDE SEQUENCE [LARGE SCALE GENOMIC DNA]</scope>
    <source>
        <strain evidence="6">F-4157</strain>
    </source>
</reference>
<dbReference type="GO" id="GO:0003723">
    <property type="term" value="F:RNA binding"/>
    <property type="evidence" value="ECO:0007669"/>
    <property type="project" value="UniProtKB-UniRule"/>
</dbReference>
<keyword evidence="1" id="KW-0677">Repeat</keyword>